<dbReference type="AlphaFoldDB" id="A0A914L685"/>
<keyword evidence="1 3" id="KW-0863">Zinc-finger</keyword>
<dbReference type="GO" id="GO:0008270">
    <property type="term" value="F:zinc ion binding"/>
    <property type="evidence" value="ECO:0007669"/>
    <property type="project" value="UniProtKB-KW"/>
</dbReference>
<keyword evidence="2" id="KW-0862">Zinc</keyword>
<dbReference type="SUPFAM" id="SSF57850">
    <property type="entry name" value="RING/U-box"/>
    <property type="match status" value="1"/>
</dbReference>
<sequence>MEFCAICSQQINSEVNISAACGHNFHLACLVPYFLTKSLCPSDGCGLVIVREIQVLSETKVCIKRSHLASTCSEELAAKRKSEDPSSLQNVQSTTGEEKENVEARQLTQALLSNIPREFSAGKKFKKPKRPKRDFEINLGSVEGNQIIPITIPRTISDPLFKCEFAVGNFKGNVQVKLVGNALIIHWFNEVEEDGLAYKQHVKLFPPTTNLNSIKATLTGSPPVLTIKAWGF</sequence>
<evidence type="ECO:0000256" key="1">
    <source>
        <dbReference type="ARBA" id="ARBA00022771"/>
    </source>
</evidence>
<organism evidence="6 7">
    <name type="scientific">Meloidogyne incognita</name>
    <name type="common">Southern root-knot nematode worm</name>
    <name type="synonym">Oxyuris incognita</name>
    <dbReference type="NCBI Taxonomy" id="6306"/>
    <lineage>
        <taxon>Eukaryota</taxon>
        <taxon>Metazoa</taxon>
        <taxon>Ecdysozoa</taxon>
        <taxon>Nematoda</taxon>
        <taxon>Chromadorea</taxon>
        <taxon>Rhabditida</taxon>
        <taxon>Tylenchina</taxon>
        <taxon>Tylenchomorpha</taxon>
        <taxon>Tylenchoidea</taxon>
        <taxon>Meloidogynidae</taxon>
        <taxon>Meloidogyninae</taxon>
        <taxon>Meloidogyne</taxon>
        <taxon>Meloidogyne incognita group</taxon>
    </lineage>
</organism>
<evidence type="ECO:0000313" key="6">
    <source>
        <dbReference type="Proteomes" id="UP000887563"/>
    </source>
</evidence>
<evidence type="ECO:0000313" key="7">
    <source>
        <dbReference type="WBParaSite" id="Minc3s00299g09683"/>
    </source>
</evidence>
<evidence type="ECO:0000259" key="5">
    <source>
        <dbReference type="PROSITE" id="PS50089"/>
    </source>
</evidence>
<feature type="region of interest" description="Disordered" evidence="4">
    <location>
        <begin position="81"/>
        <end position="100"/>
    </location>
</feature>
<accession>A0A914L685</accession>
<feature type="compositionally biased region" description="Polar residues" evidence="4">
    <location>
        <begin position="85"/>
        <end position="95"/>
    </location>
</feature>
<dbReference type="Gene3D" id="3.30.40.10">
    <property type="entry name" value="Zinc/RING finger domain, C3HC4 (zinc finger)"/>
    <property type="match status" value="1"/>
</dbReference>
<dbReference type="Proteomes" id="UP000887563">
    <property type="component" value="Unplaced"/>
</dbReference>
<dbReference type="InterPro" id="IPR001841">
    <property type="entry name" value="Znf_RING"/>
</dbReference>
<feature type="domain" description="RING-type" evidence="5">
    <location>
        <begin position="4"/>
        <end position="43"/>
    </location>
</feature>
<name>A0A914L685_MELIC</name>
<evidence type="ECO:0000256" key="3">
    <source>
        <dbReference type="PROSITE-ProRule" id="PRU00175"/>
    </source>
</evidence>
<dbReference type="WBParaSite" id="Minc3s00299g09683">
    <property type="protein sequence ID" value="Minc3s00299g09683"/>
    <property type="gene ID" value="Minc3s00299g09683"/>
</dbReference>
<dbReference type="InterPro" id="IPR013083">
    <property type="entry name" value="Znf_RING/FYVE/PHD"/>
</dbReference>
<reference evidence="7" key="1">
    <citation type="submission" date="2022-11" db="UniProtKB">
        <authorList>
            <consortium name="WormBaseParasite"/>
        </authorList>
    </citation>
    <scope>IDENTIFICATION</scope>
</reference>
<protein>
    <submittedName>
        <fullName evidence="7">RING-type domain-containing protein</fullName>
    </submittedName>
</protein>
<evidence type="ECO:0000256" key="4">
    <source>
        <dbReference type="SAM" id="MobiDB-lite"/>
    </source>
</evidence>
<dbReference type="Pfam" id="PF13639">
    <property type="entry name" value="zf-RING_2"/>
    <property type="match status" value="1"/>
</dbReference>
<proteinExistence type="predicted"/>
<dbReference type="PROSITE" id="PS50089">
    <property type="entry name" value="ZF_RING_2"/>
    <property type="match status" value="1"/>
</dbReference>
<keyword evidence="6" id="KW-1185">Reference proteome</keyword>
<evidence type="ECO:0000256" key="2">
    <source>
        <dbReference type="ARBA" id="ARBA00022833"/>
    </source>
</evidence>
<dbReference type="SMART" id="SM00184">
    <property type="entry name" value="RING"/>
    <property type="match status" value="1"/>
</dbReference>
<keyword evidence="1 3" id="KW-0479">Metal-binding</keyword>